<name>A0A840WAI7_9ACTN</name>
<dbReference type="NCBIfam" id="TIGR03083">
    <property type="entry name" value="maleylpyruvate isomerase family mycothiol-dependent enzyme"/>
    <property type="match status" value="1"/>
</dbReference>
<keyword evidence="3" id="KW-1185">Reference proteome</keyword>
<reference evidence="2 3" key="1">
    <citation type="submission" date="2020-08" db="EMBL/GenBank/DDBJ databases">
        <title>Sequencing the genomes of 1000 actinobacteria strains.</title>
        <authorList>
            <person name="Klenk H.-P."/>
        </authorList>
    </citation>
    <scope>NUCLEOTIDE SEQUENCE [LARGE SCALE GENOMIC DNA]</scope>
    <source>
        <strain evidence="2 3">DSM 44598</strain>
    </source>
</reference>
<dbReference type="AlphaFoldDB" id="A0A840WAI7"/>
<dbReference type="SUPFAM" id="SSF109854">
    <property type="entry name" value="DinB/YfiT-like putative metalloenzymes"/>
    <property type="match status" value="1"/>
</dbReference>
<accession>A0A840WAI7</accession>
<comment type="caution">
    <text evidence="2">The sequence shown here is derived from an EMBL/GenBank/DDBJ whole genome shotgun (WGS) entry which is preliminary data.</text>
</comment>
<evidence type="ECO:0000259" key="1">
    <source>
        <dbReference type="Pfam" id="PF11716"/>
    </source>
</evidence>
<evidence type="ECO:0000313" key="3">
    <source>
        <dbReference type="Proteomes" id="UP000579647"/>
    </source>
</evidence>
<dbReference type="InterPro" id="IPR034660">
    <property type="entry name" value="DinB/YfiT-like"/>
</dbReference>
<dbReference type="Proteomes" id="UP000579647">
    <property type="component" value="Unassembled WGS sequence"/>
</dbReference>
<dbReference type="InterPro" id="IPR024344">
    <property type="entry name" value="MDMPI_metal-binding"/>
</dbReference>
<evidence type="ECO:0000313" key="2">
    <source>
        <dbReference type="EMBL" id="MBB5494019.1"/>
    </source>
</evidence>
<dbReference type="InterPro" id="IPR017517">
    <property type="entry name" value="Maleyloyr_isom"/>
</dbReference>
<dbReference type="EMBL" id="JACHDO010000001">
    <property type="protein sequence ID" value="MBB5494019.1"/>
    <property type="molecule type" value="Genomic_DNA"/>
</dbReference>
<proteinExistence type="predicted"/>
<feature type="domain" description="Mycothiol-dependent maleylpyruvate isomerase metal-binding" evidence="1">
    <location>
        <begin position="13"/>
        <end position="121"/>
    </location>
</feature>
<organism evidence="2 3">
    <name type="scientific">Nocardiopsis metallicus</name>
    <dbReference type="NCBI Taxonomy" id="179819"/>
    <lineage>
        <taxon>Bacteria</taxon>
        <taxon>Bacillati</taxon>
        <taxon>Actinomycetota</taxon>
        <taxon>Actinomycetes</taxon>
        <taxon>Streptosporangiales</taxon>
        <taxon>Nocardiopsidaceae</taxon>
        <taxon>Nocardiopsis</taxon>
    </lineage>
</organism>
<dbReference type="GO" id="GO:0046872">
    <property type="term" value="F:metal ion binding"/>
    <property type="evidence" value="ECO:0007669"/>
    <property type="project" value="InterPro"/>
</dbReference>
<dbReference type="Pfam" id="PF11716">
    <property type="entry name" value="MDMPI_N"/>
    <property type="match status" value="1"/>
</dbReference>
<dbReference type="Gene3D" id="1.20.120.450">
    <property type="entry name" value="dinb family like domain"/>
    <property type="match status" value="1"/>
</dbReference>
<protein>
    <submittedName>
        <fullName evidence="2">Uncharacterized protein (TIGR03083 family)</fullName>
    </submittedName>
</protein>
<gene>
    <name evidence="2" type="ORF">HNR07_005156</name>
</gene>
<sequence length="210" mass="22748">MGPEECWRIIEKERLELADLLGELDESQLNTASLCEGWRVRDVAGHLAGVADPPSPGRMLLDVVRAGGSFHRLNRDSAIRNADRLGPRLADELRALAASRRLPAVTNYRNTLFDVLVHGQDISAPLGITRVMPVEAACAGATQVWSIGFPFHARRRLDGLRLTATDADWQVGSGAEVRGPIQALLLFLTGRTTALDSLSGAGMEAFRTSP</sequence>
<dbReference type="RefSeq" id="WP_184367085.1">
    <property type="nucleotide sequence ID" value="NZ_BAAAKM010000069.1"/>
</dbReference>